<feature type="region of interest" description="Disordered" evidence="1">
    <location>
        <begin position="36"/>
        <end position="78"/>
    </location>
</feature>
<evidence type="ECO:0000256" key="2">
    <source>
        <dbReference type="SAM" id="SignalP"/>
    </source>
</evidence>
<organism evidence="3">
    <name type="scientific">Pseudodiaptomus poplesia</name>
    <dbReference type="NCBI Taxonomy" id="213370"/>
    <lineage>
        <taxon>Eukaryota</taxon>
        <taxon>Metazoa</taxon>
        <taxon>Ecdysozoa</taxon>
        <taxon>Arthropoda</taxon>
        <taxon>Crustacea</taxon>
        <taxon>Multicrustacea</taxon>
        <taxon>Hexanauplia</taxon>
        <taxon>Copepoda</taxon>
        <taxon>Calanoida</taxon>
        <taxon>Pseudodiaptomidae</taxon>
        <taxon>Pseudodiaptomus</taxon>
    </lineage>
</organism>
<evidence type="ECO:0000313" key="3">
    <source>
        <dbReference type="EMBL" id="ALS04765.1"/>
    </source>
</evidence>
<evidence type="ECO:0000256" key="1">
    <source>
        <dbReference type="SAM" id="MobiDB-lite"/>
    </source>
</evidence>
<dbReference type="AlphaFoldDB" id="A0A0U2V6Z0"/>
<protein>
    <submittedName>
        <fullName evidence="3">Uncharacterized protein</fullName>
    </submittedName>
</protein>
<accession>A0A0U2V6Z0</accession>
<reference evidence="3" key="1">
    <citation type="journal article" date="2015" name="Sci. Rep.">
        <title>Spliced leader RNA trans-splicing discovered in copepods.</title>
        <authorList>
            <person name="Yang F."/>
            <person name="Xu D."/>
            <person name="Zhuang Y."/>
            <person name="Yi X."/>
            <person name="Huang Y."/>
            <person name="Chen H."/>
            <person name="Lin S."/>
            <person name="Campbell D.A."/>
            <person name="Sturm N.R."/>
            <person name="Liu G."/>
            <person name="Zhang H."/>
        </authorList>
    </citation>
    <scope>NUCLEOTIDE SEQUENCE</scope>
</reference>
<dbReference type="EMBL" id="KT754931">
    <property type="protein sequence ID" value="ALS04765.1"/>
    <property type="molecule type" value="mRNA"/>
</dbReference>
<proteinExistence type="evidence at transcript level"/>
<name>A0A0U2V6Z0_9MAXI</name>
<feature type="chain" id="PRO_5006832879" evidence="2">
    <location>
        <begin position="23"/>
        <end position="162"/>
    </location>
</feature>
<keyword evidence="2" id="KW-0732">Signal</keyword>
<sequence>MGIQTLTYALVLSLAILPSIHAQWKSLEEELQSLSERGASPITDEGRDAYIVNSDSRPDGSPFQEGGDERPEIRGAAPILRPTGPSCPECDFSKYTKCGCIPMLSKDGRGNCNYHDGSKKDLRVWCYISTTKGEDPTKVCPDAMKSSEFPGMYWSRIACITP</sequence>
<feature type="signal peptide" evidence="2">
    <location>
        <begin position="1"/>
        <end position="22"/>
    </location>
</feature>